<keyword evidence="2" id="KW-0812">Transmembrane</keyword>
<organism evidence="3 4">
    <name type="scientific">Eragrostis curvula</name>
    <name type="common">weeping love grass</name>
    <dbReference type="NCBI Taxonomy" id="38414"/>
    <lineage>
        <taxon>Eukaryota</taxon>
        <taxon>Viridiplantae</taxon>
        <taxon>Streptophyta</taxon>
        <taxon>Embryophyta</taxon>
        <taxon>Tracheophyta</taxon>
        <taxon>Spermatophyta</taxon>
        <taxon>Magnoliopsida</taxon>
        <taxon>Liliopsida</taxon>
        <taxon>Poales</taxon>
        <taxon>Poaceae</taxon>
        <taxon>PACMAD clade</taxon>
        <taxon>Chloridoideae</taxon>
        <taxon>Eragrostideae</taxon>
        <taxon>Eragrostidinae</taxon>
        <taxon>Eragrostis</taxon>
    </lineage>
</organism>
<proteinExistence type="predicted"/>
<feature type="non-terminal residue" evidence="3">
    <location>
        <position position="1"/>
    </location>
</feature>
<comment type="caution">
    <text evidence="3">The sequence shown here is derived from an EMBL/GenBank/DDBJ whole genome shotgun (WGS) entry which is preliminary data.</text>
</comment>
<dbReference type="EMBL" id="RWGY01000011">
    <property type="protein sequence ID" value="TVU30849.1"/>
    <property type="molecule type" value="Genomic_DNA"/>
</dbReference>
<evidence type="ECO:0000256" key="2">
    <source>
        <dbReference type="SAM" id="Phobius"/>
    </source>
</evidence>
<feature type="transmembrane region" description="Helical" evidence="2">
    <location>
        <begin position="13"/>
        <end position="32"/>
    </location>
</feature>
<keyword evidence="4" id="KW-1185">Reference proteome</keyword>
<sequence length="399" mass="39619">MTEEREASPAAEAFVLAIFCGGGVNCCCRWLLRRAARVAARRRKSDSLLRLPSPDLRRGGDDRDALGTDGGVARPTAAGIDSLAAADGEGKAKLSPASLEPVRAGFREIRGATAPLPAGIKNGSEDATKPPVAVEPMGVSGCFGDAKNERPPLVLVLVGVSGPSGGAANTKPPFAVGPVDVGVLGRSAAAKNEKKPTAGFAVCPCGAKNGRALRGSDPPGVHAAFSRNAKMFPGEAGAGSATRGAVSNENSPAGERVLPARDATGEGDGEGEGVRDGGGGGVDAGADAGATSKGASSSSILLRTEEAGTRQRRLLRPAPAAAQGAEKATAEGAVSMRSSARCRGGGVRKKACGSAAAMAGSRAGGGFLDSWGGALGNGEAVGWDSVGSGVRRRVPPVAL</sequence>
<evidence type="ECO:0000313" key="4">
    <source>
        <dbReference type="Proteomes" id="UP000324897"/>
    </source>
</evidence>
<feature type="compositionally biased region" description="Low complexity" evidence="1">
    <location>
        <begin position="284"/>
        <end position="299"/>
    </location>
</feature>
<reference evidence="3 4" key="1">
    <citation type="journal article" date="2019" name="Sci. Rep.">
        <title>A high-quality genome of Eragrostis curvula grass provides insights into Poaceae evolution and supports new strategies to enhance forage quality.</title>
        <authorList>
            <person name="Carballo J."/>
            <person name="Santos B.A.C.M."/>
            <person name="Zappacosta D."/>
            <person name="Garbus I."/>
            <person name="Selva J.P."/>
            <person name="Gallo C.A."/>
            <person name="Diaz A."/>
            <person name="Albertini E."/>
            <person name="Caccamo M."/>
            <person name="Echenique V."/>
        </authorList>
    </citation>
    <scope>NUCLEOTIDE SEQUENCE [LARGE SCALE GENOMIC DNA]</scope>
    <source>
        <strain evidence="4">cv. Victoria</strain>
        <tissue evidence="3">Leaf</tissue>
    </source>
</reference>
<feature type="compositionally biased region" description="Low complexity" evidence="1">
    <location>
        <begin position="316"/>
        <end position="333"/>
    </location>
</feature>
<feature type="compositionally biased region" description="Basic and acidic residues" evidence="1">
    <location>
        <begin position="55"/>
        <end position="66"/>
    </location>
</feature>
<gene>
    <name evidence="3" type="ORF">EJB05_22493</name>
</gene>
<keyword evidence="2" id="KW-1133">Transmembrane helix</keyword>
<accession>A0A5J9V414</accession>
<dbReference type="AlphaFoldDB" id="A0A5J9V414"/>
<dbReference type="Gramene" id="TVU30849">
    <property type="protein sequence ID" value="TVU30849"/>
    <property type="gene ID" value="EJB05_22493"/>
</dbReference>
<name>A0A5J9V414_9POAL</name>
<dbReference type="Proteomes" id="UP000324897">
    <property type="component" value="Chromosome 1"/>
</dbReference>
<keyword evidence="2" id="KW-0472">Membrane</keyword>
<evidence type="ECO:0000313" key="3">
    <source>
        <dbReference type="EMBL" id="TVU30849.1"/>
    </source>
</evidence>
<evidence type="ECO:0000256" key="1">
    <source>
        <dbReference type="SAM" id="MobiDB-lite"/>
    </source>
</evidence>
<feature type="region of interest" description="Disordered" evidence="1">
    <location>
        <begin position="50"/>
        <end position="73"/>
    </location>
</feature>
<feature type="region of interest" description="Disordered" evidence="1">
    <location>
        <begin position="234"/>
        <end position="347"/>
    </location>
</feature>
<protein>
    <submittedName>
        <fullName evidence="3">Uncharacterized protein</fullName>
    </submittedName>
</protein>